<accession>A0A0C2FQU5</accession>
<reference evidence="1 2" key="1">
    <citation type="submission" date="2013-12" db="EMBL/GenBank/DDBJ databases">
        <title>Draft genome of the parsitic nematode Ancylostoma duodenale.</title>
        <authorList>
            <person name="Mitreva M."/>
        </authorList>
    </citation>
    <scope>NUCLEOTIDE SEQUENCE [LARGE SCALE GENOMIC DNA]</scope>
    <source>
        <strain evidence="1 2">Zhejiang</strain>
    </source>
</reference>
<sequence>MSWPGPSDASDCQLHNGTAKGFGAAVTNGHIKKHKTAERIKIFRQWMADVDEDERKMFIRELLYHSVEVPAYLVIGVMSARSQCFGVRCANYPVNFGSVLLMQSRHNSEAILPSVAPFGGRMPSPKDTDFGGIGMLGGVWSEHLPVIRKV</sequence>
<dbReference type="Proteomes" id="UP000054047">
    <property type="component" value="Unassembled WGS sequence"/>
</dbReference>
<protein>
    <submittedName>
        <fullName evidence="1">Uncharacterized protein</fullName>
    </submittedName>
</protein>
<keyword evidence="2" id="KW-1185">Reference proteome</keyword>
<proteinExistence type="predicted"/>
<name>A0A0C2FQU5_9BILA</name>
<dbReference type="OrthoDB" id="19711at2759"/>
<gene>
    <name evidence="1" type="ORF">ANCDUO_22641</name>
</gene>
<organism evidence="1 2">
    <name type="scientific">Ancylostoma duodenale</name>
    <dbReference type="NCBI Taxonomy" id="51022"/>
    <lineage>
        <taxon>Eukaryota</taxon>
        <taxon>Metazoa</taxon>
        <taxon>Ecdysozoa</taxon>
        <taxon>Nematoda</taxon>
        <taxon>Chromadorea</taxon>
        <taxon>Rhabditida</taxon>
        <taxon>Rhabditina</taxon>
        <taxon>Rhabditomorpha</taxon>
        <taxon>Strongyloidea</taxon>
        <taxon>Ancylostomatidae</taxon>
        <taxon>Ancylostomatinae</taxon>
        <taxon>Ancylostoma</taxon>
    </lineage>
</organism>
<evidence type="ECO:0000313" key="2">
    <source>
        <dbReference type="Proteomes" id="UP000054047"/>
    </source>
</evidence>
<dbReference type="AlphaFoldDB" id="A0A0C2FQU5"/>
<dbReference type="EMBL" id="KN767907">
    <property type="protein sequence ID" value="KIH47301.1"/>
    <property type="molecule type" value="Genomic_DNA"/>
</dbReference>
<evidence type="ECO:0000313" key="1">
    <source>
        <dbReference type="EMBL" id="KIH47301.1"/>
    </source>
</evidence>